<protein>
    <submittedName>
        <fullName evidence="4">Cytochrome P460</fullName>
    </submittedName>
</protein>
<evidence type="ECO:0000313" key="5">
    <source>
        <dbReference type="Proteomes" id="UP000316614"/>
    </source>
</evidence>
<dbReference type="InterPro" id="IPR038142">
    <property type="entry name" value="Cytochrome_P460_sp"/>
</dbReference>
<dbReference type="Gene3D" id="3.50.70.20">
    <property type="entry name" value="Cytochrome P460"/>
    <property type="match status" value="1"/>
</dbReference>
<evidence type="ECO:0000256" key="1">
    <source>
        <dbReference type="SAM" id="MobiDB-lite"/>
    </source>
</evidence>
<organism evidence="4 5">
    <name type="scientific">Echinicola soli</name>
    <dbReference type="NCBI Taxonomy" id="2591634"/>
    <lineage>
        <taxon>Bacteria</taxon>
        <taxon>Pseudomonadati</taxon>
        <taxon>Bacteroidota</taxon>
        <taxon>Cytophagia</taxon>
        <taxon>Cytophagales</taxon>
        <taxon>Cyclobacteriaceae</taxon>
        <taxon>Echinicola</taxon>
    </lineage>
</organism>
<gene>
    <name evidence="4" type="ORF">FKX85_05695</name>
</gene>
<sequence>MKKIFILLILSITTALLVQSCQQEEEKYYQFTENGELMRPVDYRTWVFVGSAATPKSLDSTALFPDFQNVYMDPDSYRFWKEKGYYKEGTIFVKELLRKGDTVSPIGRGFYQGPHYSLSATIKDTVRFPDVKGGWQYFKFTNYDKQLLNDSSIALGGKCISCHSLSKSGYGPFTEFYPILQDAKNYGKDNPENRNTRTGLDETMKTFKEEH</sequence>
<feature type="chain" id="PRO_5021893525" evidence="2">
    <location>
        <begin position="21"/>
        <end position="211"/>
    </location>
</feature>
<dbReference type="Proteomes" id="UP000316614">
    <property type="component" value="Chromosome"/>
</dbReference>
<evidence type="ECO:0000259" key="3">
    <source>
        <dbReference type="Pfam" id="PF16694"/>
    </source>
</evidence>
<dbReference type="PROSITE" id="PS51257">
    <property type="entry name" value="PROKAR_LIPOPROTEIN"/>
    <property type="match status" value="1"/>
</dbReference>
<evidence type="ECO:0000313" key="4">
    <source>
        <dbReference type="EMBL" id="QDH78550.1"/>
    </source>
</evidence>
<proteinExistence type="predicted"/>
<keyword evidence="5" id="KW-1185">Reference proteome</keyword>
<feature type="signal peptide" evidence="2">
    <location>
        <begin position="1"/>
        <end position="20"/>
    </location>
</feature>
<dbReference type="Pfam" id="PF16694">
    <property type="entry name" value="Cytochrome_P460"/>
    <property type="match status" value="1"/>
</dbReference>
<dbReference type="EMBL" id="CP041253">
    <property type="protein sequence ID" value="QDH78550.1"/>
    <property type="molecule type" value="Genomic_DNA"/>
</dbReference>
<accession>A0A514CFL3</accession>
<reference evidence="4 5" key="1">
    <citation type="submission" date="2019-06" db="EMBL/GenBank/DDBJ databases">
        <title>Echinicola alkalisoli sp. nov. isolated from saline soil.</title>
        <authorList>
            <person name="Sun J.-Q."/>
            <person name="Xu L."/>
        </authorList>
    </citation>
    <scope>NUCLEOTIDE SEQUENCE [LARGE SCALE GENOMIC DNA]</scope>
    <source>
        <strain evidence="4 5">LN3S3</strain>
    </source>
</reference>
<dbReference type="OrthoDB" id="511546at2"/>
<dbReference type="RefSeq" id="WP_141613806.1">
    <property type="nucleotide sequence ID" value="NZ_CP041253.1"/>
</dbReference>
<name>A0A514CFL3_9BACT</name>
<dbReference type="AlphaFoldDB" id="A0A514CFL3"/>
<dbReference type="KEGG" id="echi:FKX85_05695"/>
<keyword evidence="2" id="KW-0732">Signal</keyword>
<dbReference type="InterPro" id="IPR032033">
    <property type="entry name" value="Cytochrome_P460"/>
</dbReference>
<evidence type="ECO:0000256" key="2">
    <source>
        <dbReference type="SAM" id="SignalP"/>
    </source>
</evidence>
<feature type="domain" description="Cytochrome P460" evidence="3">
    <location>
        <begin position="40"/>
        <end position="166"/>
    </location>
</feature>
<dbReference type="CDD" id="cd20751">
    <property type="entry name" value="cyt_P460_Ne-like"/>
    <property type="match status" value="1"/>
</dbReference>
<feature type="region of interest" description="Disordered" evidence="1">
    <location>
        <begin position="187"/>
        <end position="211"/>
    </location>
</feature>